<dbReference type="eggNOG" id="ENOG5030MF1">
    <property type="taxonomic scope" value="Bacteria"/>
</dbReference>
<dbReference type="Proteomes" id="UP000006431">
    <property type="component" value="Unassembled WGS sequence"/>
</dbReference>
<organism evidence="1 2">
    <name type="scientific">Sulfurimonas gotlandica (strain DSM 19862 / JCM 16533 / GD1)</name>
    <dbReference type="NCBI Taxonomy" id="929558"/>
    <lineage>
        <taxon>Bacteria</taxon>
        <taxon>Pseudomonadati</taxon>
        <taxon>Campylobacterota</taxon>
        <taxon>Epsilonproteobacteria</taxon>
        <taxon>Campylobacterales</taxon>
        <taxon>Sulfurimonadaceae</taxon>
        <taxon>Sulfurimonas</taxon>
    </lineage>
</organism>
<sequence>MAKISRETILEATIKGLNKAQKKHLKWTNDEEGVSNGAEYVLTTYIAETIGDSEDIGSVYVEEHIKDLYEAVGKKAPKEIEDYSRKGGRADIAIYLKNKNPLAIIEVKNSVKNQEKVMLDITRIKQLLKDEVIEYGIIAFISEFQKPSITQQDVEKMTLDLIKNCRYGIDELQYKYMTDMFHPTEASNDSMWAWSSVAILFSKK</sequence>
<name>B6BJ03_SULGG</name>
<dbReference type="RefSeq" id="WP_008336610.1">
    <property type="nucleotide sequence ID" value="NZ_AFRZ01000001.1"/>
</dbReference>
<dbReference type="AlphaFoldDB" id="B6BJ03"/>
<accession>H1FWU1</accession>
<proteinExistence type="predicted"/>
<evidence type="ECO:0000313" key="2">
    <source>
        <dbReference type="Proteomes" id="UP000006431"/>
    </source>
</evidence>
<dbReference type="STRING" id="929558.SMGD1_1994"/>
<accession>B6BJ03</accession>
<keyword evidence="2" id="KW-1185">Reference proteome</keyword>
<reference evidence="1 2" key="1">
    <citation type="journal article" date="2012" name="Proc. Natl. Acad. Sci. U.S.A.">
        <title>Genome and physiology of a model Epsilonproteobacterium responsible for sulfide detoxification in marine oxygen depletion zones.</title>
        <authorList>
            <person name="Grote J."/>
            <person name="Schott T."/>
            <person name="Bruckner C.G."/>
            <person name="Glockner F.O."/>
            <person name="Jost G."/>
            <person name="Teeling H."/>
            <person name="Labrenz M."/>
            <person name="Jurgens K."/>
        </authorList>
    </citation>
    <scope>NUCLEOTIDE SEQUENCE [LARGE SCALE GENOMIC DNA]</scope>
    <source>
        <strain evidence="1 2">GD1</strain>
    </source>
</reference>
<comment type="caution">
    <text evidence="1">The sequence shown here is derived from an EMBL/GenBank/DDBJ whole genome shotgun (WGS) entry which is preliminary data.</text>
</comment>
<dbReference type="HOGENOM" id="CLU_1342685_0_0_7"/>
<gene>
    <name evidence="1" type="ORF">SMGD1_1994</name>
</gene>
<protein>
    <submittedName>
        <fullName evidence="1">Uncharacterized protein</fullName>
    </submittedName>
</protein>
<dbReference type="EMBL" id="AFRZ01000001">
    <property type="protein sequence ID" value="EHP30517.1"/>
    <property type="molecule type" value="Genomic_DNA"/>
</dbReference>
<evidence type="ECO:0000313" key="1">
    <source>
        <dbReference type="EMBL" id="EHP30517.1"/>
    </source>
</evidence>
<dbReference type="PATRIC" id="fig|929558.5.peg.1985"/>